<sequence length="57" mass="6040">MQDRDTDAISSTRPVTAETVRRPYATPALVDYGSVNTLTAGGSGHALENSNGDFKRA</sequence>
<accession>A0ABU1WE21</accession>
<feature type="region of interest" description="Disordered" evidence="1">
    <location>
        <begin position="1"/>
        <end position="57"/>
    </location>
</feature>
<dbReference type="RefSeq" id="WP_310063863.1">
    <property type="nucleotide sequence ID" value="NZ_JAVDVY010000003.1"/>
</dbReference>
<protein>
    <recommendedName>
        <fullName evidence="4">Lasso RiPP family leader peptide-containing protein</fullName>
    </recommendedName>
</protein>
<evidence type="ECO:0008006" key="4">
    <source>
        <dbReference type="Google" id="ProtNLM"/>
    </source>
</evidence>
<gene>
    <name evidence="2" type="ORF">J2X06_003064</name>
</gene>
<reference evidence="2 3" key="1">
    <citation type="submission" date="2023-07" db="EMBL/GenBank/DDBJ databases">
        <title>Sorghum-associated microbial communities from plants grown in Nebraska, USA.</title>
        <authorList>
            <person name="Schachtman D."/>
        </authorList>
    </citation>
    <scope>NUCLEOTIDE SEQUENCE [LARGE SCALE GENOMIC DNA]</scope>
    <source>
        <strain evidence="2 3">BE198</strain>
    </source>
</reference>
<feature type="compositionally biased region" description="Polar residues" evidence="1">
    <location>
        <begin position="48"/>
        <end position="57"/>
    </location>
</feature>
<name>A0ABU1WE21_9GAMM</name>
<organism evidence="2 3">
    <name type="scientific">Lysobacter niastensis</name>
    <dbReference type="NCBI Taxonomy" id="380629"/>
    <lineage>
        <taxon>Bacteria</taxon>
        <taxon>Pseudomonadati</taxon>
        <taxon>Pseudomonadota</taxon>
        <taxon>Gammaproteobacteria</taxon>
        <taxon>Lysobacterales</taxon>
        <taxon>Lysobacteraceae</taxon>
        <taxon>Lysobacter</taxon>
    </lineage>
</organism>
<evidence type="ECO:0000256" key="1">
    <source>
        <dbReference type="SAM" id="MobiDB-lite"/>
    </source>
</evidence>
<keyword evidence="3" id="KW-1185">Reference proteome</keyword>
<dbReference type="NCBIfam" id="NF033521">
    <property type="entry name" value="lasso_leader_L3"/>
    <property type="match status" value="1"/>
</dbReference>
<proteinExistence type="predicted"/>
<dbReference type="Proteomes" id="UP001251524">
    <property type="component" value="Unassembled WGS sequence"/>
</dbReference>
<comment type="caution">
    <text evidence="2">The sequence shown here is derived from an EMBL/GenBank/DDBJ whole genome shotgun (WGS) entry which is preliminary data.</text>
</comment>
<evidence type="ECO:0000313" key="2">
    <source>
        <dbReference type="EMBL" id="MDR7135846.1"/>
    </source>
</evidence>
<evidence type="ECO:0000313" key="3">
    <source>
        <dbReference type="Proteomes" id="UP001251524"/>
    </source>
</evidence>
<dbReference type="EMBL" id="JAVDVY010000003">
    <property type="protein sequence ID" value="MDR7135846.1"/>
    <property type="molecule type" value="Genomic_DNA"/>
</dbReference>